<comment type="caution">
    <text evidence="1">The sequence shown here is derived from an EMBL/GenBank/DDBJ whole genome shotgun (WGS) entry which is preliminary data.</text>
</comment>
<sequence length="61" mass="7225">MQILVFECKFPGGIANFRQDPLVSEHEYMRRSIRADRLWSAVQTKPGFGEKEMMFLKPYED</sequence>
<name>A0A329QER1_9BACL</name>
<evidence type="ECO:0000313" key="1">
    <source>
        <dbReference type="EMBL" id="RAW10774.1"/>
    </source>
</evidence>
<organism evidence="1 2">
    <name type="scientific">Paenibacillus taichungensis</name>
    <dbReference type="NCBI Taxonomy" id="484184"/>
    <lineage>
        <taxon>Bacteria</taxon>
        <taxon>Bacillati</taxon>
        <taxon>Bacillota</taxon>
        <taxon>Bacilli</taxon>
        <taxon>Bacillales</taxon>
        <taxon>Paenibacillaceae</taxon>
        <taxon>Paenibacillus</taxon>
    </lineage>
</organism>
<dbReference type="Proteomes" id="UP000250642">
    <property type="component" value="Unassembled WGS sequence"/>
</dbReference>
<proteinExistence type="predicted"/>
<accession>A0A329QER1</accession>
<gene>
    <name evidence="1" type="ORF">DC345_26800</name>
</gene>
<evidence type="ECO:0000313" key="2">
    <source>
        <dbReference type="Proteomes" id="UP000250642"/>
    </source>
</evidence>
<reference evidence="1 2" key="1">
    <citation type="submission" date="2018-04" db="EMBL/GenBank/DDBJ databases">
        <title>Paenibacillus taichungensis Genome sequencing and assembly.</title>
        <authorList>
            <person name="Xu J."/>
            <person name="Rensing C."/>
            <person name="Mazhar H.S."/>
        </authorList>
    </citation>
    <scope>NUCLEOTIDE SEQUENCE [LARGE SCALE GENOMIC DNA]</scope>
    <source>
        <strain evidence="1 2">NC1</strain>
    </source>
</reference>
<dbReference type="AlphaFoldDB" id="A0A329QER1"/>
<dbReference type="EMBL" id="QEVW01000023">
    <property type="protein sequence ID" value="RAW10774.1"/>
    <property type="molecule type" value="Genomic_DNA"/>
</dbReference>
<protein>
    <submittedName>
        <fullName evidence="1">Uncharacterized protein</fullName>
    </submittedName>
</protein>